<dbReference type="CDD" id="cd01174">
    <property type="entry name" value="ribokinase"/>
    <property type="match status" value="1"/>
</dbReference>
<evidence type="ECO:0000256" key="11">
    <source>
        <dbReference type="ARBA" id="ARBA00023277"/>
    </source>
</evidence>
<keyword evidence="11 12" id="KW-0119">Carbohydrate metabolism</keyword>
<feature type="binding site" evidence="12">
    <location>
        <position position="241"/>
    </location>
    <ligand>
        <name>K(+)</name>
        <dbReference type="ChEBI" id="CHEBI:29103"/>
    </ligand>
</feature>
<dbReference type="PANTHER" id="PTHR10584">
    <property type="entry name" value="SUGAR KINASE"/>
    <property type="match status" value="1"/>
</dbReference>
<dbReference type="InterPro" id="IPR011877">
    <property type="entry name" value="Ribokinase"/>
</dbReference>
<feature type="binding site" evidence="12">
    <location>
        <position position="134"/>
    </location>
    <ligand>
        <name>substrate</name>
    </ligand>
</feature>
<keyword evidence="4 12" id="KW-0808">Transferase</keyword>
<comment type="catalytic activity">
    <reaction evidence="12">
        <text>D-ribose + ATP = D-ribose 5-phosphate + ADP + H(+)</text>
        <dbReference type="Rhea" id="RHEA:13697"/>
        <dbReference type="ChEBI" id="CHEBI:15378"/>
        <dbReference type="ChEBI" id="CHEBI:30616"/>
        <dbReference type="ChEBI" id="CHEBI:47013"/>
        <dbReference type="ChEBI" id="CHEBI:78346"/>
        <dbReference type="ChEBI" id="CHEBI:456216"/>
        <dbReference type="EC" id="2.7.1.15"/>
    </reaction>
</comment>
<dbReference type="PRINTS" id="PR00990">
    <property type="entry name" value="RIBOKINASE"/>
</dbReference>
<feature type="binding site" evidence="12">
    <location>
        <begin position="9"/>
        <end position="11"/>
    </location>
    <ligand>
        <name>substrate</name>
    </ligand>
</feature>
<evidence type="ECO:0000256" key="7">
    <source>
        <dbReference type="ARBA" id="ARBA00022777"/>
    </source>
</evidence>
<dbReference type="Pfam" id="PF00294">
    <property type="entry name" value="PfkB"/>
    <property type="match status" value="1"/>
</dbReference>
<evidence type="ECO:0000313" key="14">
    <source>
        <dbReference type="EMBL" id="SMP22877.1"/>
    </source>
</evidence>
<feature type="binding site" evidence="12">
    <location>
        <position position="284"/>
    </location>
    <ligand>
        <name>K(+)</name>
        <dbReference type="ChEBI" id="CHEBI:29103"/>
    </ligand>
</feature>
<keyword evidence="5 12" id="KW-0479">Metal-binding</keyword>
<comment type="subunit">
    <text evidence="12">Homodimer.</text>
</comment>
<comment type="activity regulation">
    <text evidence="12">Activated by a monovalent cation that binds near, but not in, the active site. The most likely occupant of the site in vivo is potassium. Ion binding induces a conformational change that may alter substrate affinity.</text>
</comment>
<protein>
    <recommendedName>
        <fullName evidence="3 12">Ribokinase</fullName>
        <shortName evidence="12">RK</shortName>
        <ecNumber evidence="2 12">2.7.1.15</ecNumber>
    </recommendedName>
</protein>
<feature type="binding site" evidence="12">
    <location>
        <position position="280"/>
    </location>
    <ligand>
        <name>K(+)</name>
        <dbReference type="ChEBI" id="CHEBI:29103"/>
    </ligand>
</feature>
<feature type="binding site" evidence="12">
    <location>
        <position position="245"/>
    </location>
    <ligand>
        <name>substrate</name>
    </ligand>
</feature>
<feature type="binding site" evidence="12">
    <location>
        <position position="275"/>
    </location>
    <ligand>
        <name>K(+)</name>
        <dbReference type="ChEBI" id="CHEBI:29103"/>
    </ligand>
</feature>
<feature type="domain" description="Carbohydrate kinase PfkB" evidence="13">
    <location>
        <begin position="2"/>
        <end position="286"/>
    </location>
</feature>
<evidence type="ECO:0000256" key="3">
    <source>
        <dbReference type="ARBA" id="ARBA00016943"/>
    </source>
</evidence>
<dbReference type="EMBL" id="FXTT01000003">
    <property type="protein sequence ID" value="SMP22877.1"/>
    <property type="molecule type" value="Genomic_DNA"/>
</dbReference>
<organism evidence="14 15">
    <name type="scientific">Roseibium denhamense</name>
    <dbReference type="NCBI Taxonomy" id="76305"/>
    <lineage>
        <taxon>Bacteria</taxon>
        <taxon>Pseudomonadati</taxon>
        <taxon>Pseudomonadota</taxon>
        <taxon>Alphaproteobacteria</taxon>
        <taxon>Hyphomicrobiales</taxon>
        <taxon>Stappiaceae</taxon>
        <taxon>Roseibium</taxon>
    </lineage>
</organism>
<evidence type="ECO:0000256" key="9">
    <source>
        <dbReference type="ARBA" id="ARBA00022842"/>
    </source>
</evidence>
<dbReference type="RefSeq" id="WP_155190301.1">
    <property type="nucleotide sequence ID" value="NZ_BAAAEA010000002.1"/>
</dbReference>
<feature type="binding site" evidence="12">
    <location>
        <begin position="213"/>
        <end position="218"/>
    </location>
    <ligand>
        <name>ATP</name>
        <dbReference type="ChEBI" id="CHEBI:30616"/>
    </ligand>
</feature>
<evidence type="ECO:0000256" key="8">
    <source>
        <dbReference type="ARBA" id="ARBA00022840"/>
    </source>
</evidence>
<dbReference type="PANTHER" id="PTHR10584:SF166">
    <property type="entry name" value="RIBOKINASE"/>
    <property type="match status" value="1"/>
</dbReference>
<dbReference type="InterPro" id="IPR011611">
    <property type="entry name" value="PfkB_dom"/>
</dbReference>
<feature type="binding site" evidence="12">
    <location>
        <position position="179"/>
    </location>
    <ligand>
        <name>ATP</name>
        <dbReference type="ChEBI" id="CHEBI:30616"/>
    </ligand>
</feature>
<feature type="binding site" evidence="12">
    <location>
        <position position="278"/>
    </location>
    <ligand>
        <name>K(+)</name>
        <dbReference type="ChEBI" id="CHEBI:29103"/>
    </ligand>
</feature>
<evidence type="ECO:0000256" key="4">
    <source>
        <dbReference type="ARBA" id="ARBA00022679"/>
    </source>
</evidence>
<evidence type="ECO:0000259" key="13">
    <source>
        <dbReference type="Pfam" id="PF00294"/>
    </source>
</evidence>
<comment type="similarity">
    <text evidence="12">Belongs to the carbohydrate kinase PfkB family. Ribokinase subfamily.</text>
</comment>
<feature type="binding site" evidence="12">
    <location>
        <position position="239"/>
    </location>
    <ligand>
        <name>K(+)</name>
        <dbReference type="ChEBI" id="CHEBI:29103"/>
    </ligand>
</feature>
<dbReference type="EC" id="2.7.1.15" evidence="2 12"/>
<evidence type="ECO:0000256" key="10">
    <source>
        <dbReference type="ARBA" id="ARBA00022958"/>
    </source>
</evidence>
<dbReference type="PROSITE" id="PS00584">
    <property type="entry name" value="PFKB_KINASES_2"/>
    <property type="match status" value="1"/>
</dbReference>
<dbReference type="InterPro" id="IPR002173">
    <property type="entry name" value="Carboh/pur_kinase_PfkB_CS"/>
</dbReference>
<gene>
    <name evidence="12" type="primary">rbsK</name>
    <name evidence="14" type="ORF">SAMN06265374_2220</name>
</gene>
<dbReference type="HAMAP" id="MF_01987">
    <property type="entry name" value="Ribokinase"/>
    <property type="match status" value="1"/>
</dbReference>
<evidence type="ECO:0000256" key="1">
    <source>
        <dbReference type="ARBA" id="ARBA00005380"/>
    </source>
</evidence>
<sequence length="306" mass="31267">MITVFGSINLDLVVALPRLPKAGETVSGPDHQLFAGGKGANQALAARRAGASVKMVGAVGTDAFAALAIGNMEDAGVDLASVRTLDGATGLAFIGIDPDGENQIMVASGANHRVEAKWLGLSLAASRILLLQGEVPFPEIRKAMQLAQDSGAEVIWNLAPVPDDDIKAALATVNTLIVNETEAAEIARKLAIDPGLEAFLDYMVSPARKVVVTLGSKGVVAASHEDRYRIASPKIEAVDTTGAGDAFCGAFAAAADAGTTFERALKAGVAAGTLACTVTGAQSSAPMKAEIERLADQITAADFTAS</sequence>
<feature type="binding site" evidence="12">
    <location>
        <begin position="37"/>
        <end position="41"/>
    </location>
    <ligand>
        <name>substrate</name>
    </ligand>
</feature>
<keyword evidence="9 12" id="KW-0460">Magnesium</keyword>
<dbReference type="InterPro" id="IPR002139">
    <property type="entry name" value="Ribo/fructo_kinase"/>
</dbReference>
<feature type="active site" description="Proton acceptor" evidence="12">
    <location>
        <position position="245"/>
    </location>
</feature>
<keyword evidence="15" id="KW-1185">Reference proteome</keyword>
<comment type="subcellular location">
    <subcellularLocation>
        <location evidence="12">Cytoplasm</location>
    </subcellularLocation>
</comment>
<dbReference type="InterPro" id="IPR029056">
    <property type="entry name" value="Ribokinase-like"/>
</dbReference>
<feature type="binding site" evidence="12">
    <location>
        <begin position="244"/>
        <end position="245"/>
    </location>
    <ligand>
        <name>ATP</name>
        <dbReference type="ChEBI" id="CHEBI:30616"/>
    </ligand>
</feature>
<proteinExistence type="inferred from homology"/>
<dbReference type="Proteomes" id="UP001157914">
    <property type="component" value="Unassembled WGS sequence"/>
</dbReference>
<comment type="function">
    <text evidence="12">Catalyzes the phosphorylation of ribose at O-5 in a reaction requiring ATP and magnesium. The resulting D-ribose-5-phosphate can then be used either for sythesis of nucleotides, histidine, and tryptophan, or as a component of the pentose phosphate pathway.</text>
</comment>
<keyword evidence="12" id="KW-0963">Cytoplasm</keyword>
<name>A0ABY1NZN1_9HYPH</name>
<evidence type="ECO:0000256" key="6">
    <source>
        <dbReference type="ARBA" id="ARBA00022741"/>
    </source>
</evidence>
<dbReference type="Gene3D" id="3.40.1190.20">
    <property type="match status" value="1"/>
</dbReference>
<comment type="caution">
    <text evidence="12">Lacks conserved residue(s) required for the propagation of feature annotation.</text>
</comment>
<reference evidence="14 15" key="1">
    <citation type="submission" date="2017-05" db="EMBL/GenBank/DDBJ databases">
        <authorList>
            <person name="Varghese N."/>
            <person name="Submissions S."/>
        </authorList>
    </citation>
    <scope>NUCLEOTIDE SEQUENCE [LARGE SCALE GENOMIC DNA]</scope>
    <source>
        <strain evidence="14 15">DSM 15949</strain>
    </source>
</reference>
<evidence type="ECO:0000256" key="2">
    <source>
        <dbReference type="ARBA" id="ARBA00012035"/>
    </source>
</evidence>
<keyword evidence="7 12" id="KW-0418">Kinase</keyword>
<comment type="similarity">
    <text evidence="1">Belongs to the carbohydrate kinase pfkB family.</text>
</comment>
<evidence type="ECO:0000256" key="5">
    <source>
        <dbReference type="ARBA" id="ARBA00022723"/>
    </source>
</evidence>
<keyword evidence="6 12" id="KW-0547">Nucleotide-binding</keyword>
<dbReference type="SUPFAM" id="SSF53613">
    <property type="entry name" value="Ribokinase-like"/>
    <property type="match status" value="1"/>
</dbReference>
<keyword evidence="10 12" id="KW-0630">Potassium</keyword>
<accession>A0ABY1NZN1</accession>
<comment type="caution">
    <text evidence="14">The sequence shown here is derived from an EMBL/GenBank/DDBJ whole genome shotgun (WGS) entry which is preliminary data.</text>
</comment>
<comment type="cofactor">
    <cofactor evidence="12">
        <name>Mg(2+)</name>
        <dbReference type="ChEBI" id="CHEBI:18420"/>
    </cofactor>
    <text evidence="12">Requires a divalent cation, most likely magnesium in vivo, as an electrophilic catalyst to aid phosphoryl group transfer. It is the chelate of the metal and the nucleotide that is the actual substrate.</text>
</comment>
<evidence type="ECO:0000313" key="15">
    <source>
        <dbReference type="Proteomes" id="UP001157914"/>
    </source>
</evidence>
<evidence type="ECO:0000256" key="12">
    <source>
        <dbReference type="HAMAP-Rule" id="MF_01987"/>
    </source>
</evidence>
<keyword evidence="8 12" id="KW-0067">ATP-binding</keyword>
<comment type="pathway">
    <text evidence="12">Carbohydrate metabolism; D-ribose degradation; D-ribose 5-phosphate from beta-D-ribopyranose: step 2/2.</text>
</comment>